<accession>A0AAT9LCB7</accession>
<evidence type="ECO:0000313" key="3">
    <source>
        <dbReference type="EMBL" id="QUL98384.1"/>
    </source>
</evidence>
<dbReference type="GO" id="GO:0016887">
    <property type="term" value="F:ATP hydrolysis activity"/>
    <property type="evidence" value="ECO:0007669"/>
    <property type="project" value="InterPro"/>
</dbReference>
<dbReference type="KEGG" id="fcz:IMF26_10265"/>
<organism evidence="3">
    <name type="scientific">Candidatus Fermentithermobacillus carboniphilus</name>
    <dbReference type="NCBI Taxonomy" id="3085328"/>
    <lineage>
        <taxon>Bacteria</taxon>
        <taxon>Bacillati</taxon>
        <taxon>Bacillota</taxon>
        <taxon>Candidatus Fermentithermobacillia</taxon>
        <taxon>Candidatus Fermentithermobacillales</taxon>
        <taxon>Candidatus Fermentithermobacillaceae</taxon>
        <taxon>Candidatus Fermentithermobacillus</taxon>
    </lineage>
</organism>
<reference evidence="3" key="1">
    <citation type="submission" date="2020-10" db="EMBL/GenBank/DDBJ databases">
        <authorList>
            <person name="Kadnikov V."/>
            <person name="Beletsky A.V."/>
            <person name="Mardanov A.V."/>
            <person name="Karnachuk O.V."/>
            <person name="Ravin N.V."/>
        </authorList>
    </citation>
    <scope>NUCLEOTIDE SEQUENCE</scope>
    <source>
        <strain evidence="3">Bu02</strain>
    </source>
</reference>
<dbReference type="EMBL" id="CP062796">
    <property type="protein sequence ID" value="QUL98384.1"/>
    <property type="molecule type" value="Genomic_DNA"/>
</dbReference>
<protein>
    <submittedName>
        <fullName evidence="3">CpaF family protein</fullName>
    </submittedName>
</protein>
<dbReference type="Gene3D" id="3.30.450.380">
    <property type="match status" value="1"/>
</dbReference>
<dbReference type="PANTHER" id="PTHR30486">
    <property type="entry name" value="TWITCHING MOTILITY PROTEIN PILT"/>
    <property type="match status" value="1"/>
</dbReference>
<dbReference type="Pfam" id="PF00437">
    <property type="entry name" value="T2SSE"/>
    <property type="match status" value="1"/>
</dbReference>
<dbReference type="PANTHER" id="PTHR30486:SF15">
    <property type="entry name" value="TYPE II_IV SECRETION SYSTEM ATPASE"/>
    <property type="match status" value="1"/>
</dbReference>
<evidence type="ECO:0000256" key="1">
    <source>
        <dbReference type="ARBA" id="ARBA00006611"/>
    </source>
</evidence>
<feature type="domain" description="Bacterial type II secretion system protein E" evidence="2">
    <location>
        <begin position="92"/>
        <end position="368"/>
    </location>
</feature>
<evidence type="ECO:0000259" key="2">
    <source>
        <dbReference type="Pfam" id="PF00437"/>
    </source>
</evidence>
<proteinExistence type="inferred from homology"/>
<reference evidence="3" key="2">
    <citation type="journal article" date="2023" name="Biology">
        <title>Prokaryotic Life Associated with Coal-Fire Gas Vents Revealed by Metagenomics.</title>
        <authorList>
            <person name="Kadnikov V.V."/>
            <person name="Mardanov A.V."/>
            <person name="Beletsky A.V."/>
            <person name="Karnachuk O.V."/>
            <person name="Ravin N.V."/>
        </authorList>
    </citation>
    <scope>NUCLEOTIDE SEQUENCE</scope>
    <source>
        <strain evidence="3">Bu02</strain>
    </source>
</reference>
<dbReference type="AlphaFoldDB" id="A0AAT9LCB7"/>
<dbReference type="InterPro" id="IPR001482">
    <property type="entry name" value="T2SS/T4SS_dom"/>
</dbReference>
<dbReference type="Gene3D" id="3.40.50.300">
    <property type="entry name" value="P-loop containing nucleotide triphosphate hydrolases"/>
    <property type="match status" value="1"/>
</dbReference>
<dbReference type="SUPFAM" id="SSF52540">
    <property type="entry name" value="P-loop containing nucleoside triphosphate hydrolases"/>
    <property type="match status" value="1"/>
</dbReference>
<comment type="similarity">
    <text evidence="1">Belongs to the GSP E family.</text>
</comment>
<dbReference type="InterPro" id="IPR050921">
    <property type="entry name" value="T4SS_GSP_E_ATPase"/>
</dbReference>
<gene>
    <name evidence="3" type="ORF">IMF26_10265</name>
</gene>
<dbReference type="CDD" id="cd01130">
    <property type="entry name" value="VirB11-like_ATPase"/>
    <property type="match status" value="1"/>
</dbReference>
<sequence length="443" mass="50040">MVSILKRLEAEPYRLSNQREEVRERSVEDVTETVREKILESHPELVMEARMFREKRKEIVALVQELIVSKELYVPKLTRRDLAERIAQELCGLGPIDELLDDPEVTEIMVNGPREVFVERQGLLQKTDIQFKDDDHLLDVINRIVQGVGRRVDKSVPYVDARLPDGSRVNAIIPPLSLNGPTLTIRRFPKKFSSLDELVENDTLSEDLARLLKRCVELRLDVVISGGSGSGKTTTLNVLANTVGAGERIIVIEDSSEIRIPDHHVVYLEARPQNMEGKGEVTIRDLLRNALRMRPDRIIIGECRGKETFDLISAMNTGHEGCLSTVHANSSRDCLERLCGMALMAQEGVPVEVLRSWIAIAVDVIVHQVKKADGTRVVSEVSLVGEDREKGLVAFPIYSRDSGQDVEEIPPWFTEKVGRERVVQLFEAFRGSWGCDKERRENL</sequence>
<name>A0AAT9LCB7_9FIRM</name>
<dbReference type="InterPro" id="IPR027417">
    <property type="entry name" value="P-loop_NTPase"/>
</dbReference>